<dbReference type="Pfam" id="PF19864">
    <property type="entry name" value="Radical_SAM_N2"/>
    <property type="match status" value="1"/>
</dbReference>
<evidence type="ECO:0000313" key="2">
    <source>
        <dbReference type="EMBL" id="SDT84069.1"/>
    </source>
</evidence>
<reference evidence="3" key="1">
    <citation type="submission" date="2016-10" db="EMBL/GenBank/DDBJ databases">
        <authorList>
            <person name="Varghese N."/>
            <person name="Submissions S."/>
        </authorList>
    </citation>
    <scope>NUCLEOTIDE SEQUENCE [LARGE SCALE GENOMIC DNA]</scope>
    <source>
        <strain evidence="3">DSM 3384</strain>
    </source>
</reference>
<dbReference type="SFLD" id="SFLDS00029">
    <property type="entry name" value="Radical_SAM"/>
    <property type="match status" value="1"/>
</dbReference>
<dbReference type="GO" id="GO:0003824">
    <property type="term" value="F:catalytic activity"/>
    <property type="evidence" value="ECO:0007669"/>
    <property type="project" value="InterPro"/>
</dbReference>
<dbReference type="GO" id="GO:0051536">
    <property type="term" value="F:iron-sulfur cluster binding"/>
    <property type="evidence" value="ECO:0007669"/>
    <property type="project" value="InterPro"/>
</dbReference>
<dbReference type="PANTHER" id="PTHR42731:SF5">
    <property type="entry name" value="RADICAL SAM DOMAIN PROTEIN"/>
    <property type="match status" value="1"/>
</dbReference>
<dbReference type="EMBL" id="FNLL01000001">
    <property type="protein sequence ID" value="SDT84069.1"/>
    <property type="molecule type" value="Genomic_DNA"/>
</dbReference>
<dbReference type="InterPro" id="IPR045784">
    <property type="entry name" value="Radical_SAM_N2"/>
</dbReference>
<dbReference type="InterPro" id="IPR023404">
    <property type="entry name" value="rSAM_horseshoe"/>
</dbReference>
<dbReference type="PROSITE" id="PS51918">
    <property type="entry name" value="RADICAL_SAM"/>
    <property type="match status" value="1"/>
</dbReference>
<dbReference type="Proteomes" id="UP000199608">
    <property type="component" value="Unassembled WGS sequence"/>
</dbReference>
<dbReference type="InterPro" id="IPR006638">
    <property type="entry name" value="Elp3/MiaA/NifB-like_rSAM"/>
</dbReference>
<keyword evidence="3" id="KW-1185">Reference proteome</keyword>
<protein>
    <submittedName>
        <fullName evidence="2">Radical SAM superfamily enzyme YgiQ, UPF0313 family</fullName>
    </submittedName>
</protein>
<dbReference type="SMART" id="SM00729">
    <property type="entry name" value="Elp3"/>
    <property type="match status" value="1"/>
</dbReference>
<dbReference type="SUPFAM" id="SSF102114">
    <property type="entry name" value="Radical SAM enzymes"/>
    <property type="match status" value="1"/>
</dbReference>
<dbReference type="InterPro" id="IPR058240">
    <property type="entry name" value="rSAM_sf"/>
</dbReference>
<dbReference type="SFLD" id="SFLDG01082">
    <property type="entry name" value="B12-binding_domain_containing"/>
    <property type="match status" value="1"/>
</dbReference>
<evidence type="ECO:0000313" key="3">
    <source>
        <dbReference type="Proteomes" id="UP000199608"/>
    </source>
</evidence>
<name>A0A1H2DML0_9BACT</name>
<dbReference type="PANTHER" id="PTHR42731">
    <property type="entry name" value="SLL1084 PROTEIN"/>
    <property type="match status" value="1"/>
</dbReference>
<dbReference type="CDD" id="cd01335">
    <property type="entry name" value="Radical_SAM"/>
    <property type="match status" value="1"/>
</dbReference>
<organism evidence="2 3">
    <name type="scientific">Desulfobacula phenolica</name>
    <dbReference type="NCBI Taxonomy" id="90732"/>
    <lineage>
        <taxon>Bacteria</taxon>
        <taxon>Pseudomonadati</taxon>
        <taxon>Thermodesulfobacteriota</taxon>
        <taxon>Desulfobacteria</taxon>
        <taxon>Desulfobacterales</taxon>
        <taxon>Desulfobacteraceae</taxon>
        <taxon>Desulfobacula</taxon>
    </lineage>
</organism>
<dbReference type="InterPro" id="IPR007197">
    <property type="entry name" value="rSAM"/>
</dbReference>
<evidence type="ECO:0000259" key="1">
    <source>
        <dbReference type="PROSITE" id="PS51918"/>
    </source>
</evidence>
<feature type="domain" description="Radical SAM core" evidence="1">
    <location>
        <begin position="225"/>
        <end position="460"/>
    </location>
</feature>
<dbReference type="AlphaFoldDB" id="A0A1H2DML0"/>
<dbReference type="RefSeq" id="WP_092229428.1">
    <property type="nucleotide sequence ID" value="NZ_FNLL01000001.1"/>
</dbReference>
<dbReference type="Gene3D" id="3.80.30.20">
    <property type="entry name" value="tm_1862 like domain"/>
    <property type="match status" value="1"/>
</dbReference>
<dbReference type="Pfam" id="PF04055">
    <property type="entry name" value="Radical_SAM"/>
    <property type="match status" value="1"/>
</dbReference>
<proteinExistence type="predicted"/>
<sequence>MRKRLKKPRNYGSKKKIIEQGAVIKKGKGLIKTALVYPNSYKAGMSSLGFQTVYRIANQIQTVACERFFLSEPGQRNVQQPKSLESGLSLDQFDIILFSISFENDFIHLVQILEEADIPLRSTNRNHTHPLVISGGVACFLNPEPIAPFIDCFLLGEAECLLDSFFDAFSRKIDKESFLKTMEKRIPGAYVPALHTRESPFQIKVQYLENLEMVTTSTSILTSGTAFKDTFLIETLKGCPHGCRFCSSGFIYRPPRIYPAKNIYAAIDTALGKTDKIGFVSSAIADHPDIKKICNYGLKHNFKLSFSSLRADKLTDELIGAMSNSKVKTATIAPEAGSIRMRNVINKNIDEHDILSATQRLVNSGIINLRLYFMIGLPFEEDQDIHAIVELTKKIKSVFLETSKKKKKIGTITLSVNPFIPKPSTPFQWAAMEDQTALKNKVNIIKQGLKKVANVNMNVESLRKAKIHALLSLGDQKTADIIESALKNGWSSAIKQNSAYCNSIIHQEKSVESPLPWDFLDNQVKKLFLAKEFVKAKQEKKSNPCPMIDCKTCKKCM</sequence>
<gene>
    <name evidence="2" type="ORF">SAMN04487931_101113</name>
</gene>
<accession>A0A1H2DML0</accession>